<gene>
    <name evidence="2" type="ORF">QVZ43_03425</name>
</gene>
<feature type="region of interest" description="Disordered" evidence="1">
    <location>
        <begin position="106"/>
        <end position="132"/>
    </location>
</feature>
<evidence type="ECO:0000313" key="2">
    <source>
        <dbReference type="EMBL" id="MDO3720759.1"/>
    </source>
</evidence>
<organism evidence="2 3">
    <name type="scientific">Marinobacter suaedae</name>
    <dbReference type="NCBI Taxonomy" id="3057675"/>
    <lineage>
        <taxon>Bacteria</taxon>
        <taxon>Pseudomonadati</taxon>
        <taxon>Pseudomonadota</taxon>
        <taxon>Gammaproteobacteria</taxon>
        <taxon>Pseudomonadales</taxon>
        <taxon>Marinobacteraceae</taxon>
        <taxon>Marinobacter</taxon>
    </lineage>
</organism>
<sequence>MNTVTRLIAVGALVAVPVWVLAHGSDGPASGHGPGMMMSPEQMEQMHQNWSRMDNMMQQVPDVGSQAERQRLMEEHWEAMEEQMELMHKGMMGPGMMGYGGQGMMHGNQGQGMMQGQPGSGKQSDGGDQPSVDQRMRMMEERMNQMQLMMEQMFRHQQQMNQN</sequence>
<comment type="caution">
    <text evidence="2">The sequence shown here is derived from an EMBL/GenBank/DDBJ whole genome shotgun (WGS) entry which is preliminary data.</text>
</comment>
<evidence type="ECO:0000256" key="1">
    <source>
        <dbReference type="SAM" id="MobiDB-lite"/>
    </source>
</evidence>
<evidence type="ECO:0008006" key="4">
    <source>
        <dbReference type="Google" id="ProtNLM"/>
    </source>
</evidence>
<dbReference type="Proteomes" id="UP001168640">
    <property type="component" value="Unassembled WGS sequence"/>
</dbReference>
<dbReference type="RefSeq" id="WP_302908877.1">
    <property type="nucleotide sequence ID" value="NZ_JAUMIS010000001.1"/>
</dbReference>
<accession>A0ABT8VXP2</accession>
<reference evidence="2" key="1">
    <citation type="submission" date="2023-07" db="EMBL/GenBank/DDBJ databases">
        <title>Marinobacter sp. chi1 genome sequencing and assembly.</title>
        <authorList>
            <person name="Park S."/>
        </authorList>
    </citation>
    <scope>NUCLEOTIDE SEQUENCE</scope>
    <source>
        <strain evidence="2">Chi1</strain>
    </source>
</reference>
<evidence type="ECO:0000313" key="3">
    <source>
        <dbReference type="Proteomes" id="UP001168640"/>
    </source>
</evidence>
<dbReference type="EMBL" id="JAUMIS010000001">
    <property type="protein sequence ID" value="MDO3720759.1"/>
    <property type="molecule type" value="Genomic_DNA"/>
</dbReference>
<feature type="compositionally biased region" description="Low complexity" evidence="1">
    <location>
        <begin position="106"/>
        <end position="123"/>
    </location>
</feature>
<name>A0ABT8VXP2_9GAMM</name>
<keyword evidence="3" id="KW-1185">Reference proteome</keyword>
<protein>
    <recommendedName>
        <fullName evidence="4">DUF4175 domain-containing protein</fullName>
    </recommendedName>
</protein>
<proteinExistence type="predicted"/>